<evidence type="ECO:0000259" key="8">
    <source>
        <dbReference type="SMART" id="SM00249"/>
    </source>
</evidence>
<dbReference type="PANTHER" id="PTHR10333">
    <property type="entry name" value="INHIBITOR OF GROWTH PROTEIN"/>
    <property type="match status" value="1"/>
</dbReference>
<feature type="binding site" evidence="7">
    <location>
        <position position="45"/>
    </location>
    <ligand>
        <name>Zn(2+)</name>
        <dbReference type="ChEBI" id="CHEBI:29105"/>
        <label>2</label>
    </ligand>
</feature>
<dbReference type="Gene3D" id="3.30.40.10">
    <property type="entry name" value="Zinc/RING finger domain, C3HC4 (zinc finger)"/>
    <property type="match status" value="2"/>
</dbReference>
<dbReference type="GO" id="GO:0008270">
    <property type="term" value="F:zinc ion binding"/>
    <property type="evidence" value="ECO:0007669"/>
    <property type="project" value="UniProtKB-KW"/>
</dbReference>
<dbReference type="InterPro" id="IPR011011">
    <property type="entry name" value="Znf_FYVE_PHD"/>
</dbReference>
<reference evidence="10" key="1">
    <citation type="submission" date="2015-02" db="EMBL/GenBank/DDBJ databases">
        <title>Genome sequencing for Strongylocentrotus purpuratus.</title>
        <authorList>
            <person name="Murali S."/>
            <person name="Liu Y."/>
            <person name="Vee V."/>
            <person name="English A."/>
            <person name="Wang M."/>
            <person name="Skinner E."/>
            <person name="Han Y."/>
            <person name="Muzny D.M."/>
            <person name="Worley K.C."/>
            <person name="Gibbs R.A."/>
        </authorList>
    </citation>
    <scope>NUCLEOTIDE SEQUENCE</scope>
</reference>
<organism evidence="9 10">
    <name type="scientific">Strongylocentrotus purpuratus</name>
    <name type="common">Purple sea urchin</name>
    <dbReference type="NCBI Taxonomy" id="7668"/>
    <lineage>
        <taxon>Eukaryota</taxon>
        <taxon>Metazoa</taxon>
        <taxon>Echinodermata</taxon>
        <taxon>Eleutherozoa</taxon>
        <taxon>Echinozoa</taxon>
        <taxon>Echinoidea</taxon>
        <taxon>Euechinoidea</taxon>
        <taxon>Echinacea</taxon>
        <taxon>Camarodonta</taxon>
        <taxon>Echinidea</taxon>
        <taxon>Strongylocentrotidae</taxon>
        <taxon>Strongylocentrotus</taxon>
    </lineage>
</organism>
<dbReference type="OrthoDB" id="6123456at2759"/>
<dbReference type="EnsemblMetazoa" id="XM_011682508">
    <property type="protein sequence ID" value="XP_011680810"/>
    <property type="gene ID" value="LOC105446108"/>
</dbReference>
<feature type="binding site" evidence="7">
    <location>
        <position position="76"/>
    </location>
    <ligand>
        <name>Zn(2+)</name>
        <dbReference type="ChEBI" id="CHEBI:29105"/>
        <label>2</label>
    </ligand>
</feature>
<feature type="binding site" evidence="7">
    <location>
        <position position="50"/>
    </location>
    <ligand>
        <name>Zn(2+)</name>
        <dbReference type="ChEBI" id="CHEBI:29105"/>
        <label>2</label>
    </ligand>
</feature>
<evidence type="ECO:0000256" key="6">
    <source>
        <dbReference type="ARBA" id="ARBA00023242"/>
    </source>
</evidence>
<evidence type="ECO:0000256" key="1">
    <source>
        <dbReference type="ARBA" id="ARBA00004123"/>
    </source>
</evidence>
<feature type="binding site" evidence="7">
    <location>
        <position position="32"/>
    </location>
    <ligand>
        <name>Zn(2+)</name>
        <dbReference type="ChEBI" id="CHEBI:29105"/>
        <label>1</label>
    </ligand>
</feature>
<dbReference type="SMART" id="SM00249">
    <property type="entry name" value="PHD"/>
    <property type="match status" value="2"/>
</dbReference>
<dbReference type="InterPro" id="IPR046496">
    <property type="entry name" value="DUF6589"/>
</dbReference>
<evidence type="ECO:0000313" key="10">
    <source>
        <dbReference type="Proteomes" id="UP000007110"/>
    </source>
</evidence>
<accession>A0A7M7HME3</accession>
<dbReference type="InterPro" id="IPR028651">
    <property type="entry name" value="ING_fam"/>
</dbReference>
<dbReference type="Proteomes" id="UP000007110">
    <property type="component" value="Unassembled WGS sequence"/>
</dbReference>
<dbReference type="InterPro" id="IPR013083">
    <property type="entry name" value="Znf_RING/FYVE/PHD"/>
</dbReference>
<keyword evidence="4" id="KW-0863">Zinc-finger</keyword>
<feature type="domain" description="Zinc finger PHD-type" evidence="8">
    <location>
        <begin position="84"/>
        <end position="136"/>
    </location>
</feature>
<dbReference type="OMA" id="ECERGRW"/>
<evidence type="ECO:0000256" key="4">
    <source>
        <dbReference type="ARBA" id="ARBA00022771"/>
    </source>
</evidence>
<sequence length="366" mass="41659">MAKAVVAKVWHQLPLNTVADIINADVNDEEFCICKRKTQEDMIECTNVECERGRWFHKTCVNTTEVEGDWFCSLECSSSGQSAFCLCRKKTSEILTLTCSNADCPNGNKFHPSCVRWTGNPSDITDESTWFCPHCKTSTDSLASYLASVTWRCLLNEALRDAEREGDGEAMMSHWRIYMPELFKRRHPHYIKAAHRMLAGVAGCLAERIRNEIVHNRTININGGAGRNVALDFFIEQLNHHFKEFLRHCGGRYTPQTIQRAGKLCGALGKELDDKFIQEVCDSAGFGGQTKPNNRFERYKKDVSEFLIEFKKDNLFCTEEGRCVPSLLNYAYSCNSMSYQEATDMKSKILKFNEEFDNELSLGSLP</sequence>
<dbReference type="InParanoid" id="A0A7M7HME3"/>
<protein>
    <recommendedName>
        <fullName evidence="8">Zinc finger PHD-type domain-containing protein</fullName>
    </recommendedName>
</protein>
<keyword evidence="6" id="KW-0539">Nucleus</keyword>
<evidence type="ECO:0000256" key="5">
    <source>
        <dbReference type="ARBA" id="ARBA00022833"/>
    </source>
</evidence>
<dbReference type="SUPFAM" id="SSF57903">
    <property type="entry name" value="FYVE/PHD zinc finger"/>
    <property type="match status" value="2"/>
</dbReference>
<evidence type="ECO:0000313" key="9">
    <source>
        <dbReference type="EnsemblMetazoa" id="XP_011680810"/>
    </source>
</evidence>
<proteinExistence type="inferred from homology"/>
<feature type="binding site" evidence="7">
    <location>
        <position position="60"/>
    </location>
    <ligand>
        <name>Zn(2+)</name>
        <dbReference type="ChEBI" id="CHEBI:29105"/>
        <label>1</label>
    </ligand>
</feature>
<keyword evidence="3 7" id="KW-0479">Metal-binding</keyword>
<dbReference type="RefSeq" id="XP_011680810.2">
    <property type="nucleotide sequence ID" value="XM_011682508.2"/>
</dbReference>
<feature type="binding site" evidence="7">
    <location>
        <position position="57"/>
    </location>
    <ligand>
        <name>Zn(2+)</name>
        <dbReference type="ChEBI" id="CHEBI:29105"/>
        <label>1</label>
    </ligand>
</feature>
<evidence type="ECO:0000256" key="3">
    <source>
        <dbReference type="ARBA" id="ARBA00022723"/>
    </source>
</evidence>
<dbReference type="GeneID" id="105446108"/>
<keyword evidence="5 7" id="KW-0862">Zinc</keyword>
<comment type="similarity">
    <text evidence="2">Belongs to the ING family.</text>
</comment>
<evidence type="ECO:0000256" key="2">
    <source>
        <dbReference type="ARBA" id="ARBA00010210"/>
    </source>
</evidence>
<dbReference type="KEGG" id="spu:105446108"/>
<dbReference type="Pfam" id="PF20231">
    <property type="entry name" value="DUF6589"/>
    <property type="match status" value="1"/>
</dbReference>
<keyword evidence="10" id="KW-1185">Reference proteome</keyword>
<dbReference type="InterPro" id="IPR001965">
    <property type="entry name" value="Znf_PHD"/>
</dbReference>
<dbReference type="AlphaFoldDB" id="A0A7M7HME3"/>
<evidence type="ECO:0000256" key="7">
    <source>
        <dbReference type="PIRSR" id="PIRSR628651-51"/>
    </source>
</evidence>
<feature type="binding site" evidence="7">
    <location>
        <position position="72"/>
    </location>
    <ligand>
        <name>Zn(2+)</name>
        <dbReference type="ChEBI" id="CHEBI:29105"/>
        <label>2</label>
    </ligand>
</feature>
<feature type="domain" description="Zinc finger PHD-type" evidence="8">
    <location>
        <begin position="31"/>
        <end position="76"/>
    </location>
</feature>
<dbReference type="GO" id="GO:0005634">
    <property type="term" value="C:nucleus"/>
    <property type="evidence" value="ECO:0007669"/>
    <property type="project" value="UniProtKB-SubCell"/>
</dbReference>
<feature type="binding site" evidence="7">
    <location>
        <position position="34"/>
    </location>
    <ligand>
        <name>Zn(2+)</name>
        <dbReference type="ChEBI" id="CHEBI:29105"/>
        <label>1</label>
    </ligand>
</feature>
<comment type="subcellular location">
    <subcellularLocation>
        <location evidence="1">Nucleus</location>
    </subcellularLocation>
</comment>
<reference evidence="9" key="2">
    <citation type="submission" date="2021-01" db="UniProtKB">
        <authorList>
            <consortium name="EnsemblMetazoa"/>
        </authorList>
    </citation>
    <scope>IDENTIFICATION</scope>
</reference>
<name>A0A7M7HME3_STRPU</name>